<keyword evidence="2" id="KW-1185">Reference proteome</keyword>
<organism evidence="1 2">
    <name type="scientific">Colocasia esculenta</name>
    <name type="common">Wild taro</name>
    <name type="synonym">Arum esculentum</name>
    <dbReference type="NCBI Taxonomy" id="4460"/>
    <lineage>
        <taxon>Eukaryota</taxon>
        <taxon>Viridiplantae</taxon>
        <taxon>Streptophyta</taxon>
        <taxon>Embryophyta</taxon>
        <taxon>Tracheophyta</taxon>
        <taxon>Spermatophyta</taxon>
        <taxon>Magnoliopsida</taxon>
        <taxon>Liliopsida</taxon>
        <taxon>Araceae</taxon>
        <taxon>Aroideae</taxon>
        <taxon>Colocasieae</taxon>
        <taxon>Colocasia</taxon>
    </lineage>
</organism>
<dbReference type="PANTHER" id="PTHR34665">
    <property type="entry name" value="DUF3741 DOMAIN-CONTAINING PROTEIN"/>
    <property type="match status" value="1"/>
</dbReference>
<proteinExistence type="predicted"/>
<comment type="caution">
    <text evidence="1">The sequence shown here is derived from an EMBL/GenBank/DDBJ whole genome shotgun (WGS) entry which is preliminary data.</text>
</comment>
<gene>
    <name evidence="1" type="ORF">Taro_036443</name>
</gene>
<evidence type="ECO:0000313" key="2">
    <source>
        <dbReference type="Proteomes" id="UP000652761"/>
    </source>
</evidence>
<dbReference type="SMR" id="A0A843W336"/>
<sequence length="178" mass="19353">MPVESVDCRRRRGSSCDDELALVKAAAWAWFQHGSANESKATREFDLARKRRQHRPSRYKLEAVAAAAAAVAANVSATSDHLSWAAPSPTSELSLLDPYEVDRISKQLDRLVASTRRGGSGRAGHRRSREAGKGAAKVSGFWLRHAVGLCGSRADAAEARALVGVRRSPCFRKIDESL</sequence>
<accession>A0A843W336</accession>
<evidence type="ECO:0000313" key="1">
    <source>
        <dbReference type="EMBL" id="MQM03659.1"/>
    </source>
</evidence>
<dbReference type="OrthoDB" id="1880786at2759"/>
<protein>
    <submittedName>
        <fullName evidence="1">Uncharacterized protein</fullName>
    </submittedName>
</protein>
<reference evidence="1" key="1">
    <citation type="submission" date="2017-07" db="EMBL/GenBank/DDBJ databases">
        <title>Taro Niue Genome Assembly and Annotation.</title>
        <authorList>
            <person name="Atibalentja N."/>
            <person name="Keating K."/>
            <person name="Fields C.J."/>
        </authorList>
    </citation>
    <scope>NUCLEOTIDE SEQUENCE</scope>
    <source>
        <strain evidence="1">Niue_2</strain>
        <tissue evidence="1">Leaf</tissue>
    </source>
</reference>
<dbReference type="PANTHER" id="PTHR34665:SF4">
    <property type="entry name" value="DUF3741 DOMAIN-CONTAINING PROTEIN"/>
    <property type="match status" value="1"/>
</dbReference>
<name>A0A843W336_COLES</name>
<dbReference type="EMBL" id="NMUH01003076">
    <property type="protein sequence ID" value="MQM03659.1"/>
    <property type="molecule type" value="Genomic_DNA"/>
</dbReference>
<dbReference type="Proteomes" id="UP000652761">
    <property type="component" value="Unassembled WGS sequence"/>
</dbReference>
<dbReference type="AlphaFoldDB" id="A0A843W336"/>